<name>A0ACB7TK87_HYAAI</name>
<gene>
    <name evidence="1" type="ORF">HPB50_018533</name>
</gene>
<evidence type="ECO:0000313" key="2">
    <source>
        <dbReference type="Proteomes" id="UP000821845"/>
    </source>
</evidence>
<evidence type="ECO:0000313" key="1">
    <source>
        <dbReference type="EMBL" id="KAH6947378.1"/>
    </source>
</evidence>
<accession>A0ACB7TK87</accession>
<organism evidence="1 2">
    <name type="scientific">Hyalomma asiaticum</name>
    <name type="common">Tick</name>
    <dbReference type="NCBI Taxonomy" id="266040"/>
    <lineage>
        <taxon>Eukaryota</taxon>
        <taxon>Metazoa</taxon>
        <taxon>Ecdysozoa</taxon>
        <taxon>Arthropoda</taxon>
        <taxon>Chelicerata</taxon>
        <taxon>Arachnida</taxon>
        <taxon>Acari</taxon>
        <taxon>Parasitiformes</taxon>
        <taxon>Ixodida</taxon>
        <taxon>Ixodoidea</taxon>
        <taxon>Ixodidae</taxon>
        <taxon>Hyalomminae</taxon>
        <taxon>Hyalomma</taxon>
    </lineage>
</organism>
<keyword evidence="2" id="KW-1185">Reference proteome</keyword>
<sequence length="163" mass="17683">MALQMMAAAWTATGRAIIENCFAHAGFKLAHSEDDSADNPADSSEAIRPPAETIATWAALQDAGEGPPGVTLEDFVDADINVVAHEELNDEDIIKSVRDEAHSDDDTAPDLPPSPSTARVLDAFDVLRNFVAAHDDYVAMQLHAEYENRVMTLLGKKRKQPTL</sequence>
<comment type="caution">
    <text evidence="1">The sequence shown here is derived from an EMBL/GenBank/DDBJ whole genome shotgun (WGS) entry which is preliminary data.</text>
</comment>
<proteinExistence type="predicted"/>
<dbReference type="EMBL" id="CM023481">
    <property type="protein sequence ID" value="KAH6947378.1"/>
    <property type="molecule type" value="Genomic_DNA"/>
</dbReference>
<protein>
    <submittedName>
        <fullName evidence="1">Uncharacterized protein</fullName>
    </submittedName>
</protein>
<reference evidence="1" key="1">
    <citation type="submission" date="2020-05" db="EMBL/GenBank/DDBJ databases">
        <title>Large-scale comparative analyses of tick genomes elucidate their genetic diversity and vector capacities.</title>
        <authorList>
            <person name="Jia N."/>
            <person name="Wang J."/>
            <person name="Shi W."/>
            <person name="Du L."/>
            <person name="Sun Y."/>
            <person name="Zhan W."/>
            <person name="Jiang J."/>
            <person name="Wang Q."/>
            <person name="Zhang B."/>
            <person name="Ji P."/>
            <person name="Sakyi L.B."/>
            <person name="Cui X."/>
            <person name="Yuan T."/>
            <person name="Jiang B."/>
            <person name="Yang W."/>
            <person name="Lam T.T.-Y."/>
            <person name="Chang Q."/>
            <person name="Ding S."/>
            <person name="Wang X."/>
            <person name="Zhu J."/>
            <person name="Ruan X."/>
            <person name="Zhao L."/>
            <person name="Wei J."/>
            <person name="Que T."/>
            <person name="Du C."/>
            <person name="Cheng J."/>
            <person name="Dai P."/>
            <person name="Han X."/>
            <person name="Huang E."/>
            <person name="Gao Y."/>
            <person name="Liu J."/>
            <person name="Shao H."/>
            <person name="Ye R."/>
            <person name="Li L."/>
            <person name="Wei W."/>
            <person name="Wang X."/>
            <person name="Wang C."/>
            <person name="Yang T."/>
            <person name="Huo Q."/>
            <person name="Li W."/>
            <person name="Guo W."/>
            <person name="Chen H."/>
            <person name="Zhou L."/>
            <person name="Ni X."/>
            <person name="Tian J."/>
            <person name="Zhou Y."/>
            <person name="Sheng Y."/>
            <person name="Liu T."/>
            <person name="Pan Y."/>
            <person name="Xia L."/>
            <person name="Li J."/>
            <person name="Zhao F."/>
            <person name="Cao W."/>
        </authorList>
    </citation>
    <scope>NUCLEOTIDE SEQUENCE</scope>
    <source>
        <strain evidence="1">Hyas-2018</strain>
    </source>
</reference>
<dbReference type="Proteomes" id="UP000821845">
    <property type="component" value="Chromosome 1"/>
</dbReference>